<dbReference type="RefSeq" id="WP_087919162.1">
    <property type="nucleotide sequence ID" value="NZ_CP021780.1"/>
</dbReference>
<dbReference type="PANTHER" id="PTHR22916">
    <property type="entry name" value="GLYCOSYLTRANSFERASE"/>
    <property type="match status" value="1"/>
</dbReference>
<dbReference type="CDD" id="cd00761">
    <property type="entry name" value="Glyco_tranf_GTA_type"/>
    <property type="match status" value="1"/>
</dbReference>
<reference evidence="3 4" key="1">
    <citation type="submission" date="2017-06" db="EMBL/GenBank/DDBJ databases">
        <title>Complete genome sequence of Paenibacillus donghaensis KCTC 13049T isolated from East Sea sediment, South Korea.</title>
        <authorList>
            <person name="Jung B.K."/>
            <person name="Hong S.-J."/>
            <person name="Shin J.-H."/>
        </authorList>
    </citation>
    <scope>NUCLEOTIDE SEQUENCE [LARGE SCALE GENOMIC DNA]</scope>
    <source>
        <strain evidence="3 4">KCTC 13049</strain>
    </source>
</reference>
<dbReference type="GO" id="GO:0016758">
    <property type="term" value="F:hexosyltransferase activity"/>
    <property type="evidence" value="ECO:0007669"/>
    <property type="project" value="UniProtKB-ARBA"/>
</dbReference>
<evidence type="ECO:0000313" key="3">
    <source>
        <dbReference type="EMBL" id="ASA25197.1"/>
    </source>
</evidence>
<dbReference type="OrthoDB" id="396512at2"/>
<dbReference type="SUPFAM" id="SSF53448">
    <property type="entry name" value="Nucleotide-diphospho-sugar transferases"/>
    <property type="match status" value="1"/>
</dbReference>
<keyword evidence="4" id="KW-1185">Reference proteome</keyword>
<dbReference type="Pfam" id="PF00535">
    <property type="entry name" value="Glycos_transf_2"/>
    <property type="match status" value="1"/>
</dbReference>
<protein>
    <recommendedName>
        <fullName evidence="2">Glycosyltransferase 2-like domain-containing protein</fullName>
    </recommendedName>
</protein>
<dbReference type="InterPro" id="IPR029044">
    <property type="entry name" value="Nucleotide-diphossugar_trans"/>
</dbReference>
<proteinExistence type="inferred from homology"/>
<evidence type="ECO:0000313" key="4">
    <source>
        <dbReference type="Proteomes" id="UP000249890"/>
    </source>
</evidence>
<comment type="similarity">
    <text evidence="1">Belongs to the glycosyltransferase 2 family.</text>
</comment>
<dbReference type="Gene3D" id="3.90.550.10">
    <property type="entry name" value="Spore Coat Polysaccharide Biosynthesis Protein SpsA, Chain A"/>
    <property type="match status" value="1"/>
</dbReference>
<feature type="domain" description="Glycosyltransferase 2-like" evidence="2">
    <location>
        <begin position="4"/>
        <end position="128"/>
    </location>
</feature>
<name>A0A2Z2KH45_9BACL</name>
<organism evidence="3 4">
    <name type="scientific">Paenibacillus donghaensis</name>
    <dbReference type="NCBI Taxonomy" id="414771"/>
    <lineage>
        <taxon>Bacteria</taxon>
        <taxon>Bacillati</taxon>
        <taxon>Bacillota</taxon>
        <taxon>Bacilli</taxon>
        <taxon>Bacillales</taxon>
        <taxon>Paenibacillaceae</taxon>
        <taxon>Paenibacillus</taxon>
    </lineage>
</organism>
<dbReference type="Proteomes" id="UP000249890">
    <property type="component" value="Chromosome"/>
</dbReference>
<dbReference type="PANTHER" id="PTHR22916:SF3">
    <property type="entry name" value="UDP-GLCNAC:BETAGAL BETA-1,3-N-ACETYLGLUCOSAMINYLTRANSFERASE-LIKE PROTEIN 1"/>
    <property type="match status" value="1"/>
</dbReference>
<accession>A0A2Z2KH45</accession>
<dbReference type="InterPro" id="IPR001173">
    <property type="entry name" value="Glyco_trans_2-like"/>
</dbReference>
<sequence>MNLSIVVPVYNIENYVTYMLDSLLGQTQLQFETIIVDDGSTDHTHHTVHSILSHGTPFPWRIVRTRNQGVSAARNTGLRTAAGTYVLFLDGDDYVSAELVQTVHEHTRETQPDIICWGYDLVREDKSSIVSFPPEGGSLSGSETLELILRQQRLRIWTGSVAFNREFLQRSGLQYTAGCVNGEDQEFIYKALARADRVTAIPDVLSYYVQRTSSITNSYNVKKFGVVDAFKRVDAYFKAHPFREQKAISELLLGRELTENYFYNLKTTLNSTRGITIQALLQDIEQHYPGMNRDMRVLMKRYNGTDRLLALQIKAFLLSPALYHRLIHLDNSWTQFKRTLKSMVRKEINV</sequence>
<evidence type="ECO:0000259" key="2">
    <source>
        <dbReference type="Pfam" id="PF00535"/>
    </source>
</evidence>
<dbReference type="KEGG" id="pdh:B9T62_33375"/>
<dbReference type="AlphaFoldDB" id="A0A2Z2KH45"/>
<gene>
    <name evidence="3" type="ORF">B9T62_33375</name>
</gene>
<evidence type="ECO:0000256" key="1">
    <source>
        <dbReference type="ARBA" id="ARBA00006739"/>
    </source>
</evidence>
<dbReference type="EMBL" id="CP021780">
    <property type="protein sequence ID" value="ASA25197.1"/>
    <property type="molecule type" value="Genomic_DNA"/>
</dbReference>